<feature type="compositionally biased region" description="Polar residues" evidence="1">
    <location>
        <begin position="143"/>
        <end position="152"/>
    </location>
</feature>
<protein>
    <submittedName>
        <fullName evidence="2">Uncharacterized protein</fullName>
    </submittedName>
</protein>
<reference evidence="2" key="1">
    <citation type="journal article" date="2020" name="Stud. Mycol.">
        <title>101 Dothideomycetes genomes: a test case for predicting lifestyles and emergence of pathogens.</title>
        <authorList>
            <person name="Haridas S."/>
            <person name="Albert R."/>
            <person name="Binder M."/>
            <person name="Bloem J."/>
            <person name="Labutti K."/>
            <person name="Salamov A."/>
            <person name="Andreopoulos B."/>
            <person name="Baker S."/>
            <person name="Barry K."/>
            <person name="Bills G."/>
            <person name="Bluhm B."/>
            <person name="Cannon C."/>
            <person name="Castanera R."/>
            <person name="Culley D."/>
            <person name="Daum C."/>
            <person name="Ezra D."/>
            <person name="Gonzalez J."/>
            <person name="Henrissat B."/>
            <person name="Kuo A."/>
            <person name="Liang C."/>
            <person name="Lipzen A."/>
            <person name="Lutzoni F."/>
            <person name="Magnuson J."/>
            <person name="Mondo S."/>
            <person name="Nolan M."/>
            <person name="Ohm R."/>
            <person name="Pangilinan J."/>
            <person name="Park H.-J."/>
            <person name="Ramirez L."/>
            <person name="Alfaro M."/>
            <person name="Sun H."/>
            <person name="Tritt A."/>
            <person name="Yoshinaga Y."/>
            <person name="Zwiers L.-H."/>
            <person name="Turgeon B."/>
            <person name="Goodwin S."/>
            <person name="Spatafora J."/>
            <person name="Crous P."/>
            <person name="Grigoriev I."/>
        </authorList>
    </citation>
    <scope>NUCLEOTIDE SEQUENCE</scope>
    <source>
        <strain evidence="2">CBS 379.55</strain>
    </source>
</reference>
<gene>
    <name evidence="2" type="ORF">EI97DRAFT_401123</name>
</gene>
<evidence type="ECO:0000256" key="1">
    <source>
        <dbReference type="SAM" id="MobiDB-lite"/>
    </source>
</evidence>
<dbReference type="AlphaFoldDB" id="A0A6A6JET3"/>
<dbReference type="Proteomes" id="UP000800097">
    <property type="component" value="Unassembled WGS sequence"/>
</dbReference>
<sequence length="403" mass="43765">MSSPPVTPTHRPASSHRRHPSSLDMSHNTPSRRQSLNRRSSGYSPLTPQLSQEFEHSSPHHNFDGGGDGGLGNLADELGDVWDEDEEGMEGEYMDDGDVPHDGDDADDVGVAATRDGGADSRPSSPAANGARDSGVAMEASPDTKTTLSPSAAKQAGRRHQRQRSLYDGSDYGGDSDLEENGGISVGLERQMAAVEGLVRRGLEENGSAADQVVQRVVERLKDLGSQTGIESGATRLKTAHDALATHLTHQSRTLTSLTASFTGPRAIYPSPDTIETLLPLITSTLELLPHSSPDPIYSLSQLTASTRELLQHLSNVSDSLHMSRQAHNDAARRLRVAKEQVADWKRDVELREQGIRFLEKGDWDRRLREREARGECGEVVDGFEEVCGVWRKRLCEGLGVAA</sequence>
<organism evidence="2 3">
    <name type="scientific">Westerdykella ornata</name>
    <dbReference type="NCBI Taxonomy" id="318751"/>
    <lineage>
        <taxon>Eukaryota</taxon>
        <taxon>Fungi</taxon>
        <taxon>Dikarya</taxon>
        <taxon>Ascomycota</taxon>
        <taxon>Pezizomycotina</taxon>
        <taxon>Dothideomycetes</taxon>
        <taxon>Pleosporomycetidae</taxon>
        <taxon>Pleosporales</taxon>
        <taxon>Sporormiaceae</taxon>
        <taxon>Westerdykella</taxon>
    </lineage>
</organism>
<feature type="compositionally biased region" description="Polar residues" evidence="1">
    <location>
        <begin position="23"/>
        <end position="52"/>
    </location>
</feature>
<proteinExistence type="predicted"/>
<feature type="region of interest" description="Disordered" evidence="1">
    <location>
        <begin position="1"/>
        <end position="184"/>
    </location>
</feature>
<evidence type="ECO:0000313" key="3">
    <source>
        <dbReference type="Proteomes" id="UP000800097"/>
    </source>
</evidence>
<dbReference type="EMBL" id="ML986499">
    <property type="protein sequence ID" value="KAF2275071.1"/>
    <property type="molecule type" value="Genomic_DNA"/>
</dbReference>
<feature type="compositionally biased region" description="Basic and acidic residues" evidence="1">
    <location>
        <begin position="53"/>
        <end position="63"/>
    </location>
</feature>
<feature type="compositionally biased region" description="Acidic residues" evidence="1">
    <location>
        <begin position="77"/>
        <end position="97"/>
    </location>
</feature>
<accession>A0A6A6JET3</accession>
<name>A0A6A6JET3_WESOR</name>
<dbReference type="RefSeq" id="XP_033652610.1">
    <property type="nucleotide sequence ID" value="XM_033796452.1"/>
</dbReference>
<dbReference type="GeneID" id="54549627"/>
<evidence type="ECO:0000313" key="2">
    <source>
        <dbReference type="EMBL" id="KAF2275071.1"/>
    </source>
</evidence>
<dbReference type="OrthoDB" id="5427526at2759"/>
<keyword evidence="3" id="KW-1185">Reference proteome</keyword>